<reference evidence="2 3" key="1">
    <citation type="journal article" date="2013" name="Nat. Commun.">
        <title>The evolution and pathogenic mechanisms of the rice sheath blight pathogen.</title>
        <authorList>
            <person name="Zheng A."/>
            <person name="Lin R."/>
            <person name="Xu L."/>
            <person name="Qin P."/>
            <person name="Tang C."/>
            <person name="Ai P."/>
            <person name="Zhang D."/>
            <person name="Liu Y."/>
            <person name="Sun Z."/>
            <person name="Feng H."/>
            <person name="Wang Y."/>
            <person name="Chen Y."/>
            <person name="Liang X."/>
            <person name="Fu R."/>
            <person name="Li Q."/>
            <person name="Zhang J."/>
            <person name="Yu X."/>
            <person name="Xie Z."/>
            <person name="Ding L."/>
            <person name="Guan P."/>
            <person name="Tang J."/>
            <person name="Liang Y."/>
            <person name="Wang S."/>
            <person name="Deng Q."/>
            <person name="Li S."/>
            <person name="Zhu J."/>
            <person name="Wang L."/>
            <person name="Liu H."/>
            <person name="Li P."/>
        </authorList>
    </citation>
    <scope>NUCLEOTIDE SEQUENCE [LARGE SCALE GENOMIC DNA]</scope>
    <source>
        <strain evidence="3">AG-1 IA</strain>
    </source>
</reference>
<feature type="compositionally biased region" description="Polar residues" evidence="1">
    <location>
        <begin position="1"/>
        <end position="15"/>
    </location>
</feature>
<organism evidence="2 3">
    <name type="scientific">Thanatephorus cucumeris (strain AG1-IA)</name>
    <name type="common">Rice sheath blight fungus</name>
    <name type="synonym">Rhizoctonia solani</name>
    <dbReference type="NCBI Taxonomy" id="983506"/>
    <lineage>
        <taxon>Eukaryota</taxon>
        <taxon>Fungi</taxon>
        <taxon>Dikarya</taxon>
        <taxon>Basidiomycota</taxon>
        <taxon>Agaricomycotina</taxon>
        <taxon>Agaricomycetes</taxon>
        <taxon>Cantharellales</taxon>
        <taxon>Ceratobasidiaceae</taxon>
        <taxon>Rhizoctonia</taxon>
        <taxon>Rhizoctonia solani AG-1</taxon>
    </lineage>
</organism>
<dbReference type="HOGENOM" id="CLU_2672828_0_0_1"/>
<dbReference type="EMBL" id="AFRT01002831">
    <property type="protein sequence ID" value="ELU37171.1"/>
    <property type="molecule type" value="Genomic_DNA"/>
</dbReference>
<proteinExistence type="predicted"/>
<protein>
    <submittedName>
        <fullName evidence="2">Uncharacterized protein</fullName>
    </submittedName>
</protein>
<name>L8WG52_THACA</name>
<evidence type="ECO:0000256" key="1">
    <source>
        <dbReference type="SAM" id="MobiDB-lite"/>
    </source>
</evidence>
<gene>
    <name evidence="2" type="ORF">AG1IA_08805</name>
</gene>
<sequence length="75" mass="7975">MMTNSRSNATTTLANNVPLENPVKLPSVRKNAPSRNWTPTPPPPTGGFQNAKSAAAEMPARGKSVMSVGNDWVRA</sequence>
<evidence type="ECO:0000313" key="2">
    <source>
        <dbReference type="EMBL" id="ELU37171.1"/>
    </source>
</evidence>
<comment type="caution">
    <text evidence="2">The sequence shown here is derived from an EMBL/GenBank/DDBJ whole genome shotgun (WGS) entry which is preliminary data.</text>
</comment>
<dbReference type="AlphaFoldDB" id="L8WG52"/>
<keyword evidence="3" id="KW-1185">Reference proteome</keyword>
<evidence type="ECO:0000313" key="3">
    <source>
        <dbReference type="Proteomes" id="UP000011668"/>
    </source>
</evidence>
<dbReference type="Proteomes" id="UP000011668">
    <property type="component" value="Unassembled WGS sequence"/>
</dbReference>
<accession>L8WG52</accession>
<feature type="region of interest" description="Disordered" evidence="1">
    <location>
        <begin position="1"/>
        <end position="75"/>
    </location>
</feature>